<evidence type="ECO:0000313" key="3">
    <source>
        <dbReference type="Proteomes" id="UP000600139"/>
    </source>
</evidence>
<sequence>MLTLEDRPVKDAAELQHVLTRYIDSYHGYQQAAAVVSSPSFAEAFLEIADRRQLIVRHVSTLILNQGEKVDSESSPEATLHRWWMLARALMTDDELKAVLAECVRGEKELSRTIHDVLTHGNLDANHAAIITDVATELEEAIRTFESVLNP</sequence>
<evidence type="ECO:0000259" key="1">
    <source>
        <dbReference type="Pfam" id="PF09537"/>
    </source>
</evidence>
<dbReference type="SUPFAM" id="SSF47240">
    <property type="entry name" value="Ferritin-like"/>
    <property type="match status" value="1"/>
</dbReference>
<dbReference type="RefSeq" id="WP_200352524.1">
    <property type="nucleotide sequence ID" value="NZ_BAABHZ010000001.1"/>
</dbReference>
<accession>A0A934R5J2</accession>
<dbReference type="InterPro" id="IPR019052">
    <property type="entry name" value="DUF2383"/>
</dbReference>
<dbReference type="NCBIfam" id="TIGR02284">
    <property type="entry name" value="PA2169 family four-helix-bundle protein"/>
    <property type="match status" value="1"/>
</dbReference>
<dbReference type="Gene3D" id="1.20.1260.10">
    <property type="match status" value="1"/>
</dbReference>
<name>A0A934R5J2_9BACT</name>
<dbReference type="InterPro" id="IPR009078">
    <property type="entry name" value="Ferritin-like_SF"/>
</dbReference>
<comment type="caution">
    <text evidence="2">The sequence shown here is derived from an EMBL/GenBank/DDBJ whole genome shotgun (WGS) entry which is preliminary data.</text>
</comment>
<dbReference type="AlphaFoldDB" id="A0A934R5J2"/>
<protein>
    <submittedName>
        <fullName evidence="2">PA2169 family four-helix-bundle protein</fullName>
    </submittedName>
</protein>
<proteinExistence type="predicted"/>
<keyword evidence="3" id="KW-1185">Reference proteome</keyword>
<dbReference type="InterPro" id="IPR012347">
    <property type="entry name" value="Ferritin-like"/>
</dbReference>
<reference evidence="2" key="1">
    <citation type="submission" date="2021-01" db="EMBL/GenBank/DDBJ databases">
        <title>Modified the classification status of verrucomicrobia.</title>
        <authorList>
            <person name="Feng X."/>
        </authorList>
    </citation>
    <scope>NUCLEOTIDE SEQUENCE</scope>
    <source>
        <strain evidence="2">JCM 18052</strain>
    </source>
</reference>
<dbReference type="InterPro" id="IPR011971">
    <property type="entry name" value="CHP02284"/>
</dbReference>
<dbReference type="Pfam" id="PF09537">
    <property type="entry name" value="DUF2383"/>
    <property type="match status" value="1"/>
</dbReference>
<evidence type="ECO:0000313" key="2">
    <source>
        <dbReference type="EMBL" id="MBK1817586.1"/>
    </source>
</evidence>
<dbReference type="Proteomes" id="UP000600139">
    <property type="component" value="Unassembled WGS sequence"/>
</dbReference>
<gene>
    <name evidence="2" type="ORF">JIN84_18350</name>
</gene>
<organism evidence="2 3">
    <name type="scientific">Luteolibacter yonseiensis</name>
    <dbReference type="NCBI Taxonomy" id="1144680"/>
    <lineage>
        <taxon>Bacteria</taxon>
        <taxon>Pseudomonadati</taxon>
        <taxon>Verrucomicrobiota</taxon>
        <taxon>Verrucomicrobiia</taxon>
        <taxon>Verrucomicrobiales</taxon>
        <taxon>Verrucomicrobiaceae</taxon>
        <taxon>Luteolibacter</taxon>
    </lineage>
</organism>
<feature type="domain" description="DUF2383" evidence="1">
    <location>
        <begin position="13"/>
        <end position="119"/>
    </location>
</feature>
<dbReference type="EMBL" id="JAENIK010000012">
    <property type="protein sequence ID" value="MBK1817586.1"/>
    <property type="molecule type" value="Genomic_DNA"/>
</dbReference>